<dbReference type="CDD" id="cd15904">
    <property type="entry name" value="TSPO_MBR"/>
    <property type="match status" value="1"/>
</dbReference>
<evidence type="ECO:0000256" key="2">
    <source>
        <dbReference type="ARBA" id="ARBA00007524"/>
    </source>
</evidence>
<dbReference type="GO" id="GO:0016020">
    <property type="term" value="C:membrane"/>
    <property type="evidence" value="ECO:0007669"/>
    <property type="project" value="UniProtKB-SubCell"/>
</dbReference>
<dbReference type="AlphaFoldDB" id="A0A3B7MZR0"/>
<sequence>MYFKRKQLIRTQPREKWPLVLLSLALPLVVGGVAGAVTAQNVREWYPQLNKPFFTPPNALFAPVWTALYLLMGISLYLVLRQAPTTARKNAVILFGVQLFFNFWWSIIFFQFHLIGLALIDIVLLWSSIIWMISLIYKVSRRAANLQWPYLAWVSFATALNASVWYLN</sequence>
<keyword evidence="5 6" id="KW-0472">Membrane</keyword>
<dbReference type="GO" id="GO:0033013">
    <property type="term" value="P:tetrapyrrole metabolic process"/>
    <property type="evidence" value="ECO:0007669"/>
    <property type="project" value="UniProtKB-ARBA"/>
</dbReference>
<evidence type="ECO:0000256" key="5">
    <source>
        <dbReference type="ARBA" id="ARBA00023136"/>
    </source>
</evidence>
<dbReference type="EMBL" id="CP032157">
    <property type="protein sequence ID" value="AXY78709.1"/>
    <property type="molecule type" value="Genomic_DNA"/>
</dbReference>
<gene>
    <name evidence="7" type="ORF">D3H65_20260</name>
</gene>
<dbReference type="KEGG" id="pseg:D3H65_20260"/>
<feature type="transmembrane region" description="Helical" evidence="6">
    <location>
        <begin position="114"/>
        <end position="136"/>
    </location>
</feature>
<comment type="similarity">
    <text evidence="2">Belongs to the TspO/BZRP family.</text>
</comment>
<reference evidence="7 8" key="1">
    <citation type="submission" date="2018-09" db="EMBL/GenBank/DDBJ databases">
        <title>Genome sequencing of strain 6GH32-13.</title>
        <authorList>
            <person name="Weon H.-Y."/>
            <person name="Heo J."/>
            <person name="Kwon S.-W."/>
        </authorList>
    </citation>
    <scope>NUCLEOTIDE SEQUENCE [LARGE SCALE GENOMIC DNA]</scope>
    <source>
        <strain evidence="7 8">5GH32-13</strain>
    </source>
</reference>
<dbReference type="Proteomes" id="UP000263900">
    <property type="component" value="Chromosome"/>
</dbReference>
<dbReference type="Gene3D" id="1.20.1260.100">
    <property type="entry name" value="TspO/MBR protein"/>
    <property type="match status" value="1"/>
</dbReference>
<keyword evidence="3 6" id="KW-0812">Transmembrane</keyword>
<dbReference type="OrthoDB" id="9795496at2"/>
<evidence type="ECO:0000256" key="3">
    <source>
        <dbReference type="ARBA" id="ARBA00022692"/>
    </source>
</evidence>
<organism evidence="7 8">
    <name type="scientific">Paraflavitalea soli</name>
    <dbReference type="NCBI Taxonomy" id="2315862"/>
    <lineage>
        <taxon>Bacteria</taxon>
        <taxon>Pseudomonadati</taxon>
        <taxon>Bacteroidota</taxon>
        <taxon>Chitinophagia</taxon>
        <taxon>Chitinophagales</taxon>
        <taxon>Chitinophagaceae</taxon>
        <taxon>Paraflavitalea</taxon>
    </lineage>
</organism>
<dbReference type="PANTHER" id="PTHR10057:SF0">
    <property type="entry name" value="TRANSLOCATOR PROTEIN"/>
    <property type="match status" value="1"/>
</dbReference>
<dbReference type="FunFam" id="1.20.1260.100:FF:000001">
    <property type="entry name" value="translocator protein 2"/>
    <property type="match status" value="1"/>
</dbReference>
<feature type="transmembrane region" description="Helical" evidence="6">
    <location>
        <begin position="59"/>
        <end position="79"/>
    </location>
</feature>
<feature type="transmembrane region" description="Helical" evidence="6">
    <location>
        <begin position="148"/>
        <end position="167"/>
    </location>
</feature>
<dbReference type="PANTHER" id="PTHR10057">
    <property type="entry name" value="PERIPHERAL-TYPE BENZODIAZEPINE RECEPTOR"/>
    <property type="match status" value="1"/>
</dbReference>
<dbReference type="InterPro" id="IPR004307">
    <property type="entry name" value="TspO_MBR"/>
</dbReference>
<evidence type="ECO:0000313" key="7">
    <source>
        <dbReference type="EMBL" id="AXY78709.1"/>
    </source>
</evidence>
<keyword evidence="4 6" id="KW-1133">Transmembrane helix</keyword>
<dbReference type="Pfam" id="PF03073">
    <property type="entry name" value="TspO_MBR"/>
    <property type="match status" value="1"/>
</dbReference>
<feature type="transmembrane region" description="Helical" evidence="6">
    <location>
        <begin position="91"/>
        <end position="108"/>
    </location>
</feature>
<dbReference type="InterPro" id="IPR038330">
    <property type="entry name" value="TspO/MBR-related_sf"/>
</dbReference>
<evidence type="ECO:0000313" key="8">
    <source>
        <dbReference type="Proteomes" id="UP000263900"/>
    </source>
</evidence>
<accession>A0A3B7MZR0</accession>
<comment type="subcellular location">
    <subcellularLocation>
        <location evidence="1">Membrane</location>
        <topology evidence="1">Multi-pass membrane protein</topology>
    </subcellularLocation>
</comment>
<keyword evidence="8" id="KW-1185">Reference proteome</keyword>
<name>A0A3B7MZR0_9BACT</name>
<evidence type="ECO:0000256" key="6">
    <source>
        <dbReference type="SAM" id="Phobius"/>
    </source>
</evidence>
<dbReference type="PIRSF" id="PIRSF005859">
    <property type="entry name" value="PBR"/>
    <property type="match status" value="1"/>
</dbReference>
<evidence type="ECO:0000256" key="1">
    <source>
        <dbReference type="ARBA" id="ARBA00004141"/>
    </source>
</evidence>
<protein>
    <submittedName>
        <fullName evidence="7">Tryptophan-rich sensory protein</fullName>
    </submittedName>
</protein>
<evidence type="ECO:0000256" key="4">
    <source>
        <dbReference type="ARBA" id="ARBA00022989"/>
    </source>
</evidence>
<proteinExistence type="inferred from homology"/>